<organism evidence="1 2">
    <name type="scientific">Orchesella cincta</name>
    <name type="common">Springtail</name>
    <name type="synonym">Podura cincta</name>
    <dbReference type="NCBI Taxonomy" id="48709"/>
    <lineage>
        <taxon>Eukaryota</taxon>
        <taxon>Metazoa</taxon>
        <taxon>Ecdysozoa</taxon>
        <taxon>Arthropoda</taxon>
        <taxon>Hexapoda</taxon>
        <taxon>Collembola</taxon>
        <taxon>Entomobryomorpha</taxon>
        <taxon>Entomobryoidea</taxon>
        <taxon>Orchesellidae</taxon>
        <taxon>Orchesellinae</taxon>
        <taxon>Orchesella</taxon>
    </lineage>
</organism>
<evidence type="ECO:0000313" key="1">
    <source>
        <dbReference type="EMBL" id="ODM98499.1"/>
    </source>
</evidence>
<comment type="caution">
    <text evidence="1">The sequence shown here is derived from an EMBL/GenBank/DDBJ whole genome shotgun (WGS) entry which is preliminary data.</text>
</comment>
<gene>
    <name evidence="1" type="ORF">Ocin01_08174</name>
</gene>
<accession>A0A1D2MZP4</accession>
<protein>
    <submittedName>
        <fullName evidence="1">Uncharacterized protein</fullName>
    </submittedName>
</protein>
<name>A0A1D2MZP4_ORCCI</name>
<sequence>MEGSPNECIELNKIVSPTSTGKKSAKPVGTSSAVIRIFPTSVSPASATSSGSRTADEIRNLQCALAASHIPQRPTLSPVISFEHLDKELATQLGIIPPKSNAPYCPALSNPWVESDSKMTPSNSTCLQKMLAEPFIIFNVDDILQLETKRENNTSTVCG</sequence>
<dbReference type="EMBL" id="LJIJ01000348">
    <property type="protein sequence ID" value="ODM98499.1"/>
    <property type="molecule type" value="Genomic_DNA"/>
</dbReference>
<reference evidence="1 2" key="1">
    <citation type="journal article" date="2016" name="Genome Biol. Evol.">
        <title>Gene Family Evolution Reflects Adaptation to Soil Environmental Stressors in the Genome of the Collembolan Orchesella cincta.</title>
        <authorList>
            <person name="Faddeeva-Vakhrusheva A."/>
            <person name="Derks M.F."/>
            <person name="Anvar S.Y."/>
            <person name="Agamennone V."/>
            <person name="Suring W."/>
            <person name="Smit S."/>
            <person name="van Straalen N.M."/>
            <person name="Roelofs D."/>
        </authorList>
    </citation>
    <scope>NUCLEOTIDE SEQUENCE [LARGE SCALE GENOMIC DNA]</scope>
    <source>
        <tissue evidence="1">Mixed pool</tissue>
    </source>
</reference>
<dbReference type="Proteomes" id="UP000094527">
    <property type="component" value="Unassembled WGS sequence"/>
</dbReference>
<proteinExistence type="predicted"/>
<feature type="non-terminal residue" evidence="1">
    <location>
        <position position="159"/>
    </location>
</feature>
<evidence type="ECO:0000313" key="2">
    <source>
        <dbReference type="Proteomes" id="UP000094527"/>
    </source>
</evidence>
<dbReference type="AlphaFoldDB" id="A0A1D2MZP4"/>
<keyword evidence="2" id="KW-1185">Reference proteome</keyword>